<evidence type="ECO:0000313" key="7">
    <source>
        <dbReference type="Proteomes" id="UP000494163"/>
    </source>
</evidence>
<dbReference type="EMBL" id="CP012523">
    <property type="protein sequence ID" value="ALC38222.1"/>
    <property type="molecule type" value="Genomic_DNA"/>
</dbReference>
<feature type="transmembrane region" description="Helical" evidence="5">
    <location>
        <begin position="421"/>
        <end position="439"/>
    </location>
</feature>
<sequence>KHLSESSDSFRVILPPVIGFVWCQMLWSHLPARSWRRFLLEFLLIGLPSICTLTVANRYLSLYCVLSFAGIAWRLWRSGWSSKVAEAAKSYSYELGRRPIVFTLLRATAYTGTCVAILAVDFEPFPKGYRKSRTFGAAVMDMGIGLFVVTMGMVSQRARYIKELKKVLKVVTPLLLLGLARTLVIAWLDYQQDACEYGKHLNAFFILGMTKLLGSVVSLLARNDRQLLPLSLGLLLLHELVLQCGLSQYVISWQLRKGFYAANREGLSSLPGCIALYLFSIYVAKWYTARNQLNFNVLCSKWRQLLIVTCLGWLSFLICVFVTGIARVTFNAGYVIWIMSTVLSLLLIFSFFFEFALQTPLKQRLASGDAVASKHSQTELPVFVETLNMNGLTHFMISNLLTGFVNMALSPDKRSATECVIILSLYVLATSVVVFLLYLKRIRIA</sequence>
<keyword evidence="4 5" id="KW-0472">Membrane</keyword>
<feature type="transmembrane region" description="Helical" evidence="5">
    <location>
        <begin position="167"/>
        <end position="188"/>
    </location>
</feature>
<evidence type="ECO:0000256" key="3">
    <source>
        <dbReference type="ARBA" id="ARBA00022989"/>
    </source>
</evidence>
<feature type="transmembrane region" description="Helical" evidence="5">
    <location>
        <begin position="200"/>
        <end position="220"/>
    </location>
</feature>
<keyword evidence="5" id="KW-0256">Endoplasmic reticulum</keyword>
<feature type="transmembrane region" description="Helical" evidence="5">
    <location>
        <begin position="305"/>
        <end position="328"/>
    </location>
</feature>
<dbReference type="AlphaFoldDB" id="A0A0M4EAH6"/>
<organism evidence="6 7">
    <name type="scientific">Drosophila busckii</name>
    <name type="common">Fruit fly</name>
    <dbReference type="NCBI Taxonomy" id="30019"/>
    <lineage>
        <taxon>Eukaryota</taxon>
        <taxon>Metazoa</taxon>
        <taxon>Ecdysozoa</taxon>
        <taxon>Arthropoda</taxon>
        <taxon>Hexapoda</taxon>
        <taxon>Insecta</taxon>
        <taxon>Pterygota</taxon>
        <taxon>Neoptera</taxon>
        <taxon>Endopterygota</taxon>
        <taxon>Diptera</taxon>
        <taxon>Brachycera</taxon>
        <taxon>Muscomorpha</taxon>
        <taxon>Ephydroidea</taxon>
        <taxon>Drosophilidae</taxon>
        <taxon>Drosophila</taxon>
    </lineage>
</organism>
<comment type="function">
    <text evidence="5">A acetyltransferase, which acetylates the inositol ring of phosphatidylinositol during biosynthesis of GPI-anchor.</text>
</comment>
<dbReference type="GO" id="GO:0072659">
    <property type="term" value="P:protein localization to plasma membrane"/>
    <property type="evidence" value="ECO:0007669"/>
    <property type="project" value="TreeGrafter"/>
</dbReference>
<dbReference type="EC" id="2.3.-.-" evidence="5"/>
<feature type="transmembrane region" description="Helical" evidence="5">
    <location>
        <begin position="266"/>
        <end position="284"/>
    </location>
</feature>
<evidence type="ECO:0000256" key="4">
    <source>
        <dbReference type="ARBA" id="ARBA00023136"/>
    </source>
</evidence>
<dbReference type="OrthoDB" id="15270at2759"/>
<dbReference type="PIRSF" id="PIRSF017321">
    <property type="entry name" value="GWT1"/>
    <property type="match status" value="1"/>
</dbReference>
<dbReference type="GO" id="GO:0006506">
    <property type="term" value="P:GPI anchor biosynthetic process"/>
    <property type="evidence" value="ECO:0007669"/>
    <property type="project" value="UniProtKB-UniPathway"/>
</dbReference>
<feature type="transmembrane region" description="Helical" evidence="5">
    <location>
        <begin position="100"/>
        <end position="122"/>
    </location>
</feature>
<dbReference type="GO" id="GO:0005789">
    <property type="term" value="C:endoplasmic reticulum membrane"/>
    <property type="evidence" value="ECO:0007669"/>
    <property type="project" value="UniProtKB-SubCell"/>
</dbReference>
<keyword evidence="5" id="KW-0808">Transferase</keyword>
<keyword evidence="5" id="KW-0012">Acyltransferase</keyword>
<evidence type="ECO:0000256" key="5">
    <source>
        <dbReference type="RuleBase" id="RU280819"/>
    </source>
</evidence>
<accession>A0A0M4EAH6</accession>
<dbReference type="PANTHER" id="PTHR20661:SF0">
    <property type="entry name" value="PHOSPHATIDYLINOSITOL-GLYCAN BIOSYNTHESIS CLASS W PROTEIN"/>
    <property type="match status" value="1"/>
</dbReference>
<feature type="transmembrane region" description="Helical" evidence="5">
    <location>
        <begin position="42"/>
        <end position="73"/>
    </location>
</feature>
<dbReference type="STRING" id="30019.A0A0M4EAH6"/>
<dbReference type="OMA" id="NGLTHFM"/>
<feature type="transmembrane region" description="Helical" evidence="5">
    <location>
        <begin position="391"/>
        <end position="409"/>
    </location>
</feature>
<name>A0A0M4EAH6_DROBS</name>
<keyword evidence="2 5" id="KW-0812">Transmembrane</keyword>
<feature type="transmembrane region" description="Helical" evidence="5">
    <location>
        <begin position="227"/>
        <end position="251"/>
    </location>
</feature>
<dbReference type="InterPro" id="IPR009447">
    <property type="entry name" value="PIGW/GWT1"/>
</dbReference>
<feature type="transmembrane region" description="Helical" evidence="5">
    <location>
        <begin position="334"/>
        <end position="357"/>
    </location>
</feature>
<comment type="subcellular location">
    <subcellularLocation>
        <location evidence="5">Endoplasmic reticulum membrane</location>
        <topology evidence="5">Multi-pass membrane protein</topology>
    </subcellularLocation>
    <subcellularLocation>
        <location evidence="1">Membrane</location>
        <topology evidence="1">Multi-pass membrane protein</topology>
    </subcellularLocation>
</comment>
<dbReference type="PANTHER" id="PTHR20661">
    <property type="entry name" value="PHOSPHATIDYLINOSITOL-GLYCAN BIOSYNTHESIS CLASS W PROTEIN"/>
    <property type="match status" value="1"/>
</dbReference>
<feature type="transmembrane region" description="Helical" evidence="5">
    <location>
        <begin position="134"/>
        <end position="155"/>
    </location>
</feature>
<keyword evidence="5" id="KW-0337">GPI-anchor biosynthesis</keyword>
<proteinExistence type="inferred from homology"/>
<dbReference type="UniPathway" id="UPA00196"/>
<feature type="transmembrane region" description="Helical" evidence="5">
    <location>
        <begin position="12"/>
        <end position="30"/>
    </location>
</feature>
<evidence type="ECO:0000256" key="1">
    <source>
        <dbReference type="ARBA" id="ARBA00004141"/>
    </source>
</evidence>
<feature type="non-terminal residue" evidence="6">
    <location>
        <position position="1"/>
    </location>
</feature>
<protein>
    <recommendedName>
        <fullName evidence="5">Phosphatidylinositol-glycan biosynthesis class W protein</fullName>
        <ecNumber evidence="5">2.3.-.-</ecNumber>
    </recommendedName>
</protein>
<keyword evidence="7" id="KW-1185">Reference proteome</keyword>
<dbReference type="Proteomes" id="UP000494163">
    <property type="component" value="Chromosome 2L"/>
</dbReference>
<dbReference type="Pfam" id="PF06423">
    <property type="entry name" value="GWT1"/>
    <property type="match status" value="1"/>
</dbReference>
<keyword evidence="3 5" id="KW-1133">Transmembrane helix</keyword>
<reference evidence="6 7" key="1">
    <citation type="submission" date="2015-08" db="EMBL/GenBank/DDBJ databases">
        <title>Ancestral chromatin configuration constrains chromatin evolution on differentiating sex chromosomes in Drosophila.</title>
        <authorList>
            <person name="Zhou Q."/>
            <person name="Bachtrog D."/>
        </authorList>
    </citation>
    <scope>NUCLEOTIDE SEQUENCE [LARGE SCALE GENOMIC DNA]</scope>
    <source>
        <tissue evidence="6">Whole larvae</tissue>
    </source>
</reference>
<dbReference type="GO" id="GO:0032216">
    <property type="term" value="F:glucosaminyl-phosphatidylinositol O-acyltransferase activity"/>
    <property type="evidence" value="ECO:0007669"/>
    <property type="project" value="TreeGrafter"/>
</dbReference>
<evidence type="ECO:0000256" key="2">
    <source>
        <dbReference type="ARBA" id="ARBA00022692"/>
    </source>
</evidence>
<gene>
    <name evidence="6" type="ORF">Dbus_chr2Lg307</name>
</gene>
<comment type="pathway">
    <text evidence="5">Glycolipid biosynthesis; glycosylphosphatidylinositol-anchor biosynthesis.</text>
</comment>
<comment type="similarity">
    <text evidence="5">Belongs to the PIGW family.</text>
</comment>
<evidence type="ECO:0000313" key="6">
    <source>
        <dbReference type="EMBL" id="ALC38222.1"/>
    </source>
</evidence>